<evidence type="ECO:0000313" key="1">
    <source>
        <dbReference type="EMBL" id="KAF7114032.1"/>
    </source>
</evidence>
<dbReference type="EMBL" id="WJXA01000240">
    <property type="protein sequence ID" value="KAF7114032.1"/>
    <property type="molecule type" value="Genomic_DNA"/>
</dbReference>
<reference evidence="1" key="1">
    <citation type="submission" date="2019-11" db="EMBL/GenBank/DDBJ databases">
        <authorList>
            <person name="Liu Y."/>
            <person name="Hou J."/>
            <person name="Li T.-Q."/>
            <person name="Guan C.-H."/>
            <person name="Wu X."/>
            <person name="Wu H.-Z."/>
            <person name="Ling F."/>
            <person name="Zhang R."/>
            <person name="Shi X.-G."/>
            <person name="Ren J.-P."/>
            <person name="Chen E.-F."/>
            <person name="Sun J.-M."/>
        </authorList>
    </citation>
    <scope>NUCLEOTIDE SEQUENCE</scope>
    <source>
        <strain evidence="1">Adult_tree_wgs_1</strain>
        <tissue evidence="1">Leaves</tissue>
    </source>
</reference>
<organism evidence="1 2">
    <name type="scientific">Rhododendron simsii</name>
    <name type="common">Sims's rhododendron</name>
    <dbReference type="NCBI Taxonomy" id="118357"/>
    <lineage>
        <taxon>Eukaryota</taxon>
        <taxon>Viridiplantae</taxon>
        <taxon>Streptophyta</taxon>
        <taxon>Embryophyta</taxon>
        <taxon>Tracheophyta</taxon>
        <taxon>Spermatophyta</taxon>
        <taxon>Magnoliopsida</taxon>
        <taxon>eudicotyledons</taxon>
        <taxon>Gunneridae</taxon>
        <taxon>Pentapetalae</taxon>
        <taxon>asterids</taxon>
        <taxon>Ericales</taxon>
        <taxon>Ericaceae</taxon>
        <taxon>Ericoideae</taxon>
        <taxon>Rhodoreae</taxon>
        <taxon>Rhododendron</taxon>
    </lineage>
</organism>
<comment type="caution">
    <text evidence="1">The sequence shown here is derived from an EMBL/GenBank/DDBJ whole genome shotgun (WGS) entry which is preliminary data.</text>
</comment>
<dbReference type="Proteomes" id="UP000626092">
    <property type="component" value="Unassembled WGS sequence"/>
</dbReference>
<evidence type="ECO:0000313" key="2">
    <source>
        <dbReference type="Proteomes" id="UP000626092"/>
    </source>
</evidence>
<dbReference type="AlphaFoldDB" id="A0A834FVV1"/>
<protein>
    <submittedName>
        <fullName evidence="1">Uncharacterized protein</fullName>
    </submittedName>
</protein>
<keyword evidence="2" id="KW-1185">Reference proteome</keyword>
<proteinExistence type="predicted"/>
<name>A0A834FVV1_RHOSS</name>
<sequence length="63" mass="7110">MEIAGSHGHHSKVAGMLERNGSLRDNAYRAELRGCCTGMVDCERIDWILMCITSRTNEIRTSR</sequence>
<gene>
    <name evidence="1" type="ORF">RHSIM_RhsimUnG0099600</name>
</gene>
<accession>A0A834FVV1</accession>